<dbReference type="SUPFAM" id="SSF55874">
    <property type="entry name" value="ATPase domain of HSP90 chaperone/DNA topoisomerase II/histidine kinase"/>
    <property type="match status" value="1"/>
</dbReference>
<dbReference type="CDD" id="cd16936">
    <property type="entry name" value="HATPase_RsbW-like"/>
    <property type="match status" value="1"/>
</dbReference>
<dbReference type="Gene3D" id="3.30.565.10">
    <property type="entry name" value="Histidine kinase-like ATPase, C-terminal domain"/>
    <property type="match status" value="1"/>
</dbReference>
<dbReference type="InterPro" id="IPR003594">
    <property type="entry name" value="HATPase_dom"/>
</dbReference>
<name>A0ABS1CA48_9FIRM</name>
<feature type="domain" description="Histidine kinase/HSP90-like ATPase" evidence="1">
    <location>
        <begin position="11"/>
        <end position="120"/>
    </location>
</feature>
<protein>
    <submittedName>
        <fullName evidence="2">ATP-binding protein</fullName>
    </submittedName>
</protein>
<dbReference type="EMBL" id="JACVDA010000019">
    <property type="protein sequence ID" value="MBK1468988.1"/>
    <property type="molecule type" value="Genomic_DNA"/>
</dbReference>
<dbReference type="RefSeq" id="WP_068472463.1">
    <property type="nucleotide sequence ID" value="NZ_AP038371.1"/>
</dbReference>
<dbReference type="InterPro" id="IPR036890">
    <property type="entry name" value="HATPase_C_sf"/>
</dbReference>
<evidence type="ECO:0000313" key="2">
    <source>
        <dbReference type="EMBL" id="MBK1468988.1"/>
    </source>
</evidence>
<sequence>MDFEYAKIIKSDLNDIDDAVSFVLNKLSSVVRDEELMFNIRIVINEIVINSYEHGNKCNREKGINLKVCVNTDCIHINVKDEGDGINYIFNENGDINMTTSGRGLRIVKHLVDELEINNNEVSAKIKCDNLD</sequence>
<gene>
    <name evidence="2" type="ORF">IBJ83_06620</name>
</gene>
<organism evidence="2 3">
    <name type="scientific">Parvimonas parva</name>
    <dbReference type="NCBI Taxonomy" id="2769485"/>
    <lineage>
        <taxon>Bacteria</taxon>
        <taxon>Bacillati</taxon>
        <taxon>Bacillota</taxon>
        <taxon>Tissierellia</taxon>
        <taxon>Tissierellales</taxon>
        <taxon>Peptoniphilaceae</taxon>
        <taxon>Parvimonas</taxon>
    </lineage>
</organism>
<accession>A0ABS1CA48</accession>
<comment type="caution">
    <text evidence="2">The sequence shown here is derived from an EMBL/GenBank/DDBJ whole genome shotgun (WGS) entry which is preliminary data.</text>
</comment>
<keyword evidence="2" id="KW-0067">ATP-binding</keyword>
<evidence type="ECO:0000259" key="1">
    <source>
        <dbReference type="Pfam" id="PF13581"/>
    </source>
</evidence>
<reference evidence="2 3" key="1">
    <citation type="submission" date="2020-09" db="EMBL/GenBank/DDBJ databases">
        <title>Parvimonas S3374 sp. nov.</title>
        <authorList>
            <person name="Buhl M."/>
        </authorList>
    </citation>
    <scope>NUCLEOTIDE SEQUENCE [LARGE SCALE GENOMIC DNA]</scope>
    <source>
        <strain evidence="2 3">S3374</strain>
    </source>
</reference>
<keyword evidence="3" id="KW-1185">Reference proteome</keyword>
<evidence type="ECO:0000313" key="3">
    <source>
        <dbReference type="Proteomes" id="UP000823123"/>
    </source>
</evidence>
<keyword evidence="2" id="KW-0547">Nucleotide-binding</keyword>
<proteinExistence type="predicted"/>
<dbReference type="Pfam" id="PF13581">
    <property type="entry name" value="HATPase_c_2"/>
    <property type="match status" value="1"/>
</dbReference>
<dbReference type="Proteomes" id="UP000823123">
    <property type="component" value="Unassembled WGS sequence"/>
</dbReference>
<dbReference type="GO" id="GO:0005524">
    <property type="term" value="F:ATP binding"/>
    <property type="evidence" value="ECO:0007669"/>
    <property type="project" value="UniProtKB-KW"/>
</dbReference>